<evidence type="ECO:0000256" key="2">
    <source>
        <dbReference type="ARBA" id="ARBA00022448"/>
    </source>
</evidence>
<dbReference type="RefSeq" id="WP_128359614.1">
    <property type="nucleotide sequence ID" value="NZ_CP053840.1"/>
</dbReference>
<dbReference type="InterPro" id="IPR036942">
    <property type="entry name" value="Beta-barrel_TonB_sf"/>
</dbReference>
<comment type="subcellular location">
    <subcellularLocation>
        <location evidence="1">Cell outer membrane</location>
        <topology evidence="1">Multi-pass membrane protein</topology>
    </subcellularLocation>
</comment>
<organism evidence="11 12">
    <name type="scientific">Arcobacter venerupis</name>
    <dbReference type="NCBI Taxonomy" id="1054033"/>
    <lineage>
        <taxon>Bacteria</taxon>
        <taxon>Pseudomonadati</taxon>
        <taxon>Campylobacterota</taxon>
        <taxon>Epsilonproteobacteria</taxon>
        <taxon>Campylobacterales</taxon>
        <taxon>Arcobacteraceae</taxon>
        <taxon>Arcobacter</taxon>
    </lineage>
</organism>
<keyword evidence="2" id="KW-0813">Transport</keyword>
<keyword evidence="3" id="KW-1134">Transmembrane beta strand</keyword>
<evidence type="ECO:0000256" key="10">
    <source>
        <dbReference type="ARBA" id="ARBA00023237"/>
    </source>
</evidence>
<evidence type="ECO:0000256" key="3">
    <source>
        <dbReference type="ARBA" id="ARBA00022452"/>
    </source>
</evidence>
<dbReference type="KEGG" id="avp:AVENP_2886"/>
<protein>
    <submittedName>
        <fullName evidence="11">TonB-dependent siderophore receptor</fullName>
    </submittedName>
</protein>
<evidence type="ECO:0000313" key="12">
    <source>
        <dbReference type="Proteomes" id="UP000503482"/>
    </source>
</evidence>
<evidence type="ECO:0000256" key="4">
    <source>
        <dbReference type="ARBA" id="ARBA00022496"/>
    </source>
</evidence>
<evidence type="ECO:0000256" key="9">
    <source>
        <dbReference type="ARBA" id="ARBA00023136"/>
    </source>
</evidence>
<keyword evidence="7" id="KW-0408">Iron</keyword>
<accession>A0AAE7BC69</accession>
<sequence>MFRLNLIPTFLIPSLIFNFLNAKEINNPNLLIKNDDFKWINLDDKNAEFKIEKKQEIFNYEINSKLGKYGYEDLDYTDNYDTTLYNEDFYKFIFSSNVYLNDDIWLDIDINYKDSLRNILDTTGNLAYKKKSIKQESIVKLYYKPNSIITSNLSFENINNSLDYDKFTYKSYNNSNNNKLSFNVNTKFDFVVINSSFFQIIKDNNDTYRTSDTDDYLQSTQELYRGIELSLSKELLDDLKITTSAKVTDVVISDSNLSNLVGKTPTYVPNEELNLKVEYLFEDVKFSSKVTHVGDRYSDSLNSDKVNSYTIESVGATFFTQLDNEDVKIELNIKNVLNKDYYIYSDTKGDARNYLMNISMKF</sequence>
<dbReference type="PANTHER" id="PTHR32552">
    <property type="entry name" value="FERRICHROME IRON RECEPTOR-RELATED"/>
    <property type="match status" value="1"/>
</dbReference>
<evidence type="ECO:0000313" key="11">
    <source>
        <dbReference type="EMBL" id="QKF68361.1"/>
    </source>
</evidence>
<name>A0AAE7BC69_9BACT</name>
<keyword evidence="6" id="KW-0732">Signal</keyword>
<dbReference type="Proteomes" id="UP000503482">
    <property type="component" value="Chromosome"/>
</dbReference>
<dbReference type="GO" id="GO:0015344">
    <property type="term" value="F:siderophore uptake transmembrane transporter activity"/>
    <property type="evidence" value="ECO:0007669"/>
    <property type="project" value="TreeGrafter"/>
</dbReference>
<dbReference type="GO" id="GO:0009279">
    <property type="term" value="C:cell outer membrane"/>
    <property type="evidence" value="ECO:0007669"/>
    <property type="project" value="UniProtKB-SubCell"/>
</dbReference>
<dbReference type="Gene3D" id="2.40.170.20">
    <property type="entry name" value="TonB-dependent receptor, beta-barrel domain"/>
    <property type="match status" value="1"/>
</dbReference>
<proteinExistence type="predicted"/>
<evidence type="ECO:0000256" key="1">
    <source>
        <dbReference type="ARBA" id="ARBA00004571"/>
    </source>
</evidence>
<keyword evidence="12" id="KW-1185">Reference proteome</keyword>
<dbReference type="AlphaFoldDB" id="A0AAE7BC69"/>
<keyword evidence="5" id="KW-0812">Transmembrane</keyword>
<evidence type="ECO:0000256" key="5">
    <source>
        <dbReference type="ARBA" id="ARBA00022692"/>
    </source>
</evidence>
<keyword evidence="8" id="KW-0406">Ion transport</keyword>
<dbReference type="PANTHER" id="PTHR32552:SF68">
    <property type="entry name" value="FERRICHROME OUTER MEMBRANE TRANSPORTER_PHAGE RECEPTOR"/>
    <property type="match status" value="1"/>
</dbReference>
<gene>
    <name evidence="11" type="ORF">AVENP_2886</name>
</gene>
<dbReference type="InterPro" id="IPR039426">
    <property type="entry name" value="TonB-dep_rcpt-like"/>
</dbReference>
<keyword evidence="11" id="KW-0675">Receptor</keyword>
<evidence type="ECO:0000256" key="6">
    <source>
        <dbReference type="ARBA" id="ARBA00022729"/>
    </source>
</evidence>
<reference evidence="11 12" key="1">
    <citation type="submission" date="2020-05" db="EMBL/GenBank/DDBJ databases">
        <title>Complete genome sequencing of Campylobacter and Arcobacter type strains.</title>
        <authorList>
            <person name="Miller W.G."/>
            <person name="Yee E."/>
        </authorList>
    </citation>
    <scope>NUCLEOTIDE SEQUENCE [LARGE SCALE GENOMIC DNA]</scope>
    <source>
        <strain evidence="11 12">LMG 26156</strain>
    </source>
</reference>
<keyword evidence="9" id="KW-0472">Membrane</keyword>
<evidence type="ECO:0000256" key="8">
    <source>
        <dbReference type="ARBA" id="ARBA00023065"/>
    </source>
</evidence>
<keyword evidence="10" id="KW-0998">Cell outer membrane</keyword>
<dbReference type="SUPFAM" id="SSF56935">
    <property type="entry name" value="Porins"/>
    <property type="match status" value="1"/>
</dbReference>
<keyword evidence="4" id="KW-0410">Iron transport</keyword>
<evidence type="ECO:0000256" key="7">
    <source>
        <dbReference type="ARBA" id="ARBA00023004"/>
    </source>
</evidence>
<dbReference type="EMBL" id="CP053840">
    <property type="protein sequence ID" value="QKF68361.1"/>
    <property type="molecule type" value="Genomic_DNA"/>
</dbReference>